<dbReference type="Pfam" id="PF02630">
    <property type="entry name" value="SCO1-SenC"/>
    <property type="match status" value="1"/>
</dbReference>
<keyword evidence="5" id="KW-0812">Transmembrane</keyword>
<keyword evidence="5" id="KW-0472">Membrane</keyword>
<proteinExistence type="inferred from homology"/>
<evidence type="ECO:0000313" key="9">
    <source>
        <dbReference type="Proteomes" id="UP001169862"/>
    </source>
</evidence>
<dbReference type="FunFam" id="3.40.30.10:FF:000013">
    <property type="entry name" value="Blast:Protein SCO1 homolog, mitochondrial"/>
    <property type="match status" value="1"/>
</dbReference>
<keyword evidence="4" id="KW-1015">Disulfide bond</keyword>
<feature type="binding site" evidence="3">
    <location>
        <position position="72"/>
    </location>
    <ligand>
        <name>Cu cation</name>
        <dbReference type="ChEBI" id="CHEBI:23378"/>
    </ligand>
</feature>
<dbReference type="SUPFAM" id="SSF52833">
    <property type="entry name" value="Thioredoxin-like"/>
    <property type="match status" value="1"/>
</dbReference>
<dbReference type="Proteomes" id="UP001169862">
    <property type="component" value="Unassembled WGS sequence"/>
</dbReference>
<protein>
    <submittedName>
        <fullName evidence="7">SCO family protein</fullName>
    </submittedName>
</protein>
<dbReference type="InterPro" id="IPR013766">
    <property type="entry name" value="Thioredoxin_domain"/>
</dbReference>
<evidence type="ECO:0000259" key="6">
    <source>
        <dbReference type="PROSITE" id="PS51352"/>
    </source>
</evidence>
<dbReference type="PANTHER" id="PTHR12151:SF25">
    <property type="entry name" value="LINALOOL DEHYDRATASE_ISOMERASE DOMAIN-CONTAINING PROTEIN"/>
    <property type="match status" value="1"/>
</dbReference>
<dbReference type="GO" id="GO:0046872">
    <property type="term" value="F:metal ion binding"/>
    <property type="evidence" value="ECO:0007669"/>
    <property type="project" value="UniProtKB-KW"/>
</dbReference>
<accession>A0AAW7XNU6</accession>
<name>A0AAW7XNU6_9GAMM</name>
<evidence type="ECO:0000256" key="3">
    <source>
        <dbReference type="PIRSR" id="PIRSR603782-1"/>
    </source>
</evidence>
<feature type="binding site" evidence="3">
    <location>
        <position position="76"/>
    </location>
    <ligand>
        <name>Cu cation</name>
        <dbReference type="ChEBI" id="CHEBI:23378"/>
    </ligand>
</feature>
<evidence type="ECO:0000256" key="5">
    <source>
        <dbReference type="SAM" id="Phobius"/>
    </source>
</evidence>
<comment type="caution">
    <text evidence="7">The sequence shown here is derived from an EMBL/GenBank/DDBJ whole genome shotgun (WGS) entry which is preliminary data.</text>
</comment>
<dbReference type="RefSeq" id="WP_215152546.1">
    <property type="nucleotide sequence ID" value="NZ_JAHHDZ010000016.1"/>
</dbReference>
<evidence type="ECO:0000256" key="4">
    <source>
        <dbReference type="PIRSR" id="PIRSR603782-2"/>
    </source>
</evidence>
<evidence type="ECO:0000313" key="8">
    <source>
        <dbReference type="EMBL" id="MDP2524319.1"/>
    </source>
</evidence>
<keyword evidence="10" id="KW-1185">Reference proteome</keyword>
<dbReference type="Gene3D" id="3.40.30.10">
    <property type="entry name" value="Glutaredoxin"/>
    <property type="match status" value="1"/>
</dbReference>
<dbReference type="PROSITE" id="PS51352">
    <property type="entry name" value="THIOREDOXIN_2"/>
    <property type="match status" value="1"/>
</dbReference>
<dbReference type="EMBL" id="JAUYVO010000018">
    <property type="protein sequence ID" value="MDP2524319.1"/>
    <property type="molecule type" value="Genomic_DNA"/>
</dbReference>
<dbReference type="EMBL" id="JAUOPG010000017">
    <property type="protein sequence ID" value="MDO6455382.1"/>
    <property type="molecule type" value="Genomic_DNA"/>
</dbReference>
<evidence type="ECO:0000313" key="7">
    <source>
        <dbReference type="EMBL" id="MDO6455382.1"/>
    </source>
</evidence>
<evidence type="ECO:0000256" key="1">
    <source>
        <dbReference type="ARBA" id="ARBA00010996"/>
    </source>
</evidence>
<dbReference type="Proteomes" id="UP001177341">
    <property type="component" value="Unassembled WGS sequence"/>
</dbReference>
<evidence type="ECO:0000313" key="10">
    <source>
        <dbReference type="Proteomes" id="UP001177341"/>
    </source>
</evidence>
<feature type="disulfide bond" description="Redox-active" evidence="4">
    <location>
        <begin position="72"/>
        <end position="76"/>
    </location>
</feature>
<dbReference type="PANTHER" id="PTHR12151">
    <property type="entry name" value="ELECTRON TRANSPORT PROTIN SCO1/SENC FAMILY MEMBER"/>
    <property type="match status" value="1"/>
</dbReference>
<dbReference type="AlphaFoldDB" id="A0AAW7XNU6"/>
<reference evidence="7" key="1">
    <citation type="submission" date="2023-07" db="EMBL/GenBank/DDBJ databases">
        <title>Genome content predicts the carbon catabolic preferences of heterotrophic bacteria.</title>
        <authorList>
            <person name="Gralka M."/>
        </authorList>
    </citation>
    <scope>NUCLEOTIDE SEQUENCE</scope>
    <source>
        <strain evidence="8">5G01</strain>
        <strain evidence="7">I2M16</strain>
    </source>
</reference>
<feature type="domain" description="Thioredoxin" evidence="6">
    <location>
        <begin position="35"/>
        <end position="198"/>
    </location>
</feature>
<feature type="transmembrane region" description="Helical" evidence="5">
    <location>
        <begin position="12"/>
        <end position="29"/>
    </location>
</feature>
<dbReference type="CDD" id="cd02968">
    <property type="entry name" value="SCO"/>
    <property type="match status" value="1"/>
</dbReference>
<dbReference type="InterPro" id="IPR003782">
    <property type="entry name" value="SCO1/SenC"/>
</dbReference>
<evidence type="ECO:0000256" key="2">
    <source>
        <dbReference type="ARBA" id="ARBA00023008"/>
    </source>
</evidence>
<feature type="binding site" evidence="3">
    <location>
        <position position="163"/>
    </location>
    <ligand>
        <name>Cu cation</name>
        <dbReference type="ChEBI" id="CHEBI:23378"/>
    </ligand>
</feature>
<keyword evidence="5" id="KW-1133">Transmembrane helix</keyword>
<comment type="similarity">
    <text evidence="1">Belongs to the SCO1/2 family.</text>
</comment>
<keyword evidence="3" id="KW-0479">Metal-binding</keyword>
<organism evidence="7 9">
    <name type="scientific">Neptunomonas phycophila</name>
    <dbReference type="NCBI Taxonomy" id="1572645"/>
    <lineage>
        <taxon>Bacteria</taxon>
        <taxon>Pseudomonadati</taxon>
        <taxon>Pseudomonadota</taxon>
        <taxon>Gammaproteobacteria</taxon>
        <taxon>Oceanospirillales</taxon>
        <taxon>Oceanospirillaceae</taxon>
        <taxon>Neptunomonas</taxon>
    </lineage>
</organism>
<dbReference type="InterPro" id="IPR036249">
    <property type="entry name" value="Thioredoxin-like_sf"/>
</dbReference>
<gene>
    <name evidence="7" type="ORF">Q4490_17610</name>
    <name evidence="8" type="ORF">Q8W30_17275</name>
</gene>
<keyword evidence="2 3" id="KW-0186">Copper</keyword>
<sequence>MKNKALTPLRGLIIFTFLILIGLGVFLFLKPTSLPKAIQLGGDFTLQSADGPVSLSDYRGKVVAMYIGYSACPDVCPTALAIMRQAFVSLPPEQQPFVAGLFVSVDPERDTPEKLKTYTQFFHPALTGVTGTKSEIDEVVALYGAFYRRIEMEDSAMGYAVDHSSRIYLIGPQGKLRNTISHNASPSELIEALQALLPSS</sequence>